<protein>
    <submittedName>
        <fullName evidence="1">Uncharacterized protein, isoform A</fullName>
    </submittedName>
    <submittedName>
        <fullName evidence="2">Uncharacterized protein, isoform B</fullName>
    </submittedName>
</protein>
<dbReference type="Proteomes" id="UP000000803">
    <property type="component" value="Chromosome 2R"/>
</dbReference>
<reference evidence="1" key="11">
    <citation type="journal article" date="2015" name="G3 (Bethesda)">
        <title>Gene Model Annotations for Drosophila melanogaster: The Rule-Benders.</title>
        <authorList>
            <consortium name="FlyBase Consortium"/>
            <person name="Crosby M.A."/>
            <person name="Gramates L.S."/>
            <person name="Dos Santos G."/>
            <person name="Matthews B.B."/>
            <person name="St Pierre S.E."/>
            <person name="Zhou P."/>
            <person name="Schroeder A.J."/>
            <person name="Falls K."/>
            <person name="Emmert D.B."/>
            <person name="Russo S.M."/>
            <person name="Gelbart W.M."/>
            <person name="null"/>
        </authorList>
    </citation>
    <scope>NUCLEOTIDE SEQUENCE</scope>
</reference>
<evidence type="ECO:0000313" key="1">
    <source>
        <dbReference type="EMBL" id="API64975.1"/>
    </source>
</evidence>
<dbReference type="RefSeq" id="NP_001334726.1">
    <property type="nucleotide sequence ID" value="NM_001347793.1"/>
</dbReference>
<reference evidence="1 4" key="1">
    <citation type="journal article" date="2000" name="Science">
        <title>The genome sequence of Drosophila melanogaster.</title>
        <authorList>
            <person name="Adams M.D."/>
            <person name="Celniker S.E."/>
            <person name="Holt R.A."/>
            <person name="Evans C.A."/>
            <person name="Gocayne J.D."/>
            <person name="Amanatides P.G."/>
            <person name="Scherer S.E."/>
            <person name="Li P.W."/>
            <person name="Hoskins R.A."/>
            <person name="Galle R.F."/>
            <person name="George R.A."/>
            <person name="Lewis S.E."/>
            <person name="Richards S."/>
            <person name="Ashburner M."/>
            <person name="Henderson S.N."/>
            <person name="Sutton G.G."/>
            <person name="Wortman J.R."/>
            <person name="Yandell M.D."/>
            <person name="Zhang Q."/>
            <person name="Chen L.X."/>
            <person name="Brandon R.C."/>
            <person name="Rogers Y.H."/>
            <person name="Blazej R.G."/>
            <person name="Champe M."/>
            <person name="Pfeiffer B.D."/>
            <person name="Wan K.H."/>
            <person name="Doyle C."/>
            <person name="Baxter E.G."/>
            <person name="Helt G."/>
            <person name="Nelson C.R."/>
            <person name="Gabor G.L."/>
            <person name="Abril J.F."/>
            <person name="Agbayani A."/>
            <person name="An H.J."/>
            <person name="Andrews-Pfannkoch C."/>
            <person name="Baldwin D."/>
            <person name="Ballew R.M."/>
            <person name="Basu A."/>
            <person name="Baxendale J."/>
            <person name="Bayraktaroglu L."/>
            <person name="Beasley E.M."/>
            <person name="Beeson K.Y."/>
            <person name="Benos P.V."/>
            <person name="Berman B.P."/>
            <person name="Bhandari D."/>
            <person name="Bolshakov S."/>
            <person name="Borkova D."/>
            <person name="Botchan M.R."/>
            <person name="Bouck J."/>
            <person name="Brokstein P."/>
            <person name="Brottier P."/>
            <person name="Burtis K.C."/>
            <person name="Busam D.A."/>
            <person name="Butler H."/>
            <person name="Cadieu E."/>
            <person name="Center A."/>
            <person name="Chandra I."/>
            <person name="Cherry J.M."/>
            <person name="Cawley S."/>
            <person name="Dahlke C."/>
            <person name="Davenport L.B."/>
            <person name="Davies P."/>
            <person name="de Pablos B."/>
            <person name="Delcher A."/>
            <person name="Deng Z."/>
            <person name="Mays A.D."/>
            <person name="Dew I."/>
            <person name="Dietz S.M."/>
            <person name="Dodson K."/>
            <person name="Doup L.E."/>
            <person name="Downes M."/>
            <person name="Dugan-Rocha S."/>
            <person name="Dunkov B.C."/>
            <person name="Dunn P."/>
            <person name="Durbin K.J."/>
            <person name="Evangelista C.C."/>
            <person name="Ferraz C."/>
            <person name="Ferriera S."/>
            <person name="Fleischmann W."/>
            <person name="Fosler C."/>
            <person name="Gabrielian A.E."/>
            <person name="Garg N.S."/>
            <person name="Gelbart W.M."/>
            <person name="Glasser K."/>
            <person name="Glodek A."/>
            <person name="Gong F."/>
            <person name="Gorrell J.H."/>
            <person name="Gu Z."/>
            <person name="Guan P."/>
            <person name="Harris M."/>
            <person name="Harris N.L."/>
            <person name="Harvey D."/>
            <person name="Heiman T.J."/>
            <person name="Hernandez J.R."/>
            <person name="Houck J."/>
            <person name="Hostin D."/>
            <person name="Houston K.A."/>
            <person name="Howland T.J."/>
            <person name="Wei M.H."/>
            <person name="Ibegwam C."/>
            <person name="Jalali M."/>
            <person name="Kalush F."/>
            <person name="Karpen G.H."/>
            <person name="Ke Z."/>
            <person name="Kennison J.A."/>
            <person name="Ketchum K.A."/>
            <person name="Kimmel B.E."/>
            <person name="Kodira C.D."/>
            <person name="Kraft C."/>
            <person name="Kravitz S."/>
            <person name="Kulp D."/>
            <person name="Lai Z."/>
            <person name="Lasko P."/>
            <person name="Lei Y."/>
            <person name="Levitsky A.A."/>
            <person name="Li J."/>
            <person name="Li Z."/>
            <person name="Liang Y."/>
            <person name="Lin X."/>
            <person name="Liu X."/>
            <person name="Mattei B."/>
            <person name="McIntosh T.C."/>
            <person name="McLeod M.P."/>
            <person name="McPherson D."/>
            <person name="Merkulov G."/>
            <person name="Milshina N.V."/>
            <person name="Mobarry C."/>
            <person name="Morris J."/>
            <person name="Moshrefi A."/>
            <person name="Mount S.M."/>
            <person name="Moy M."/>
            <person name="Murphy B."/>
            <person name="Murphy L."/>
            <person name="Muzny D.M."/>
            <person name="Nelson D.L."/>
            <person name="Nelson D.R."/>
            <person name="Nelson K.A."/>
            <person name="Nixon K."/>
            <person name="Nusskern D.R."/>
            <person name="Pacleb J.M."/>
            <person name="Palazzolo M."/>
            <person name="Pittman G.S."/>
            <person name="Pan S."/>
            <person name="Pollard J."/>
            <person name="Puri V."/>
            <person name="Reese M.G."/>
            <person name="Reinert K."/>
            <person name="Remington K."/>
            <person name="Saunders R.D."/>
            <person name="Scheeler F."/>
            <person name="Shen H."/>
            <person name="Shue B.C."/>
            <person name="Siden-Kiamos I."/>
            <person name="Simpson M."/>
            <person name="Skupski M.P."/>
            <person name="Smith T."/>
            <person name="Spier E."/>
            <person name="Spradling A.C."/>
            <person name="Stapleton M."/>
            <person name="Strong R."/>
            <person name="Sun E."/>
            <person name="Svirskas R."/>
            <person name="Tector C."/>
            <person name="Turner R."/>
            <person name="Venter E."/>
            <person name="Wang A.H."/>
            <person name="Wang X."/>
            <person name="Wang Z.Y."/>
            <person name="Wassarman D.A."/>
            <person name="Weinstock G.M."/>
            <person name="Weissenbach J."/>
            <person name="Williams S.M."/>
            <person name="WoodageT"/>
            <person name="Worley K.C."/>
            <person name="Wu D."/>
            <person name="Yang S."/>
            <person name="Yao Q.A."/>
            <person name="Ye J."/>
            <person name="Yeh R.F."/>
            <person name="Zaveri J.S."/>
            <person name="Zhan M."/>
            <person name="Zhang G."/>
            <person name="Zhao Q."/>
            <person name="Zheng L."/>
            <person name="Zheng X.H."/>
            <person name="Zhong F.N."/>
            <person name="Zhong W."/>
            <person name="Zhou X."/>
            <person name="Zhu S."/>
            <person name="Zhu X."/>
            <person name="Smith H.O."/>
            <person name="Gibbs R.A."/>
            <person name="Myers E.W."/>
            <person name="Rubin G.M."/>
            <person name="Venter J.C."/>
        </authorList>
    </citation>
    <scope>NUCLEOTIDE SEQUENCE [LARGE SCALE GENOMIC DNA]</scope>
    <source>
        <strain evidence="4">Berkeley</strain>
    </source>
</reference>
<dbReference type="VEuPathDB" id="VectorBase:FBgn0284231"/>
<reference evidence="1 4" key="3">
    <citation type="journal article" date="2002" name="Genome Biol.">
        <title>Annotation of the Drosophila melanogaster euchromatic genome: a systematic review.</title>
        <authorList>
            <person name="Misra S."/>
            <person name="Crosby M.A."/>
            <person name="Mungall C.J."/>
            <person name="Matthews B.B."/>
            <person name="Campbell K.S."/>
            <person name="Hradecky P."/>
            <person name="Huang Y."/>
            <person name="Kaminker J.S."/>
            <person name="Millburn G.H."/>
            <person name="Prochnik S.E."/>
            <person name="Smith C.D."/>
            <person name="Tupy J.L."/>
            <person name="Whitfied E.J."/>
            <person name="Bayraktaroglu L."/>
            <person name="Berman B.P."/>
            <person name="Bettencourt B.R."/>
            <person name="Celniker S.E."/>
            <person name="de Grey A.D."/>
            <person name="Drysdale R.A."/>
            <person name="Harris N.L."/>
            <person name="Richter J."/>
            <person name="Russo S."/>
            <person name="Schroeder A.J."/>
            <person name="Shu S.Q."/>
            <person name="Stapleton M."/>
            <person name="Yamada C."/>
            <person name="Ashburner M."/>
            <person name="Gelbart W.M."/>
            <person name="Rubin G.M."/>
            <person name="Lewis S.E."/>
        </authorList>
    </citation>
    <scope>GENOME REANNOTATION</scope>
    <source>
        <strain evidence="4">Berkeley</strain>
    </source>
</reference>
<proteinExistence type="predicted"/>
<reference evidence="1 4" key="5">
    <citation type="journal article" date="2002" name="Genome Biol.">
        <title>Heterochromatic sequences in a Drosophila whole-genome shotgun assembly.</title>
        <authorList>
            <person name="Hoskins R.A."/>
            <person name="Smith C.D."/>
            <person name="Carlson J.W."/>
            <person name="Carvalho A.B."/>
            <person name="Halpern A."/>
            <person name="Kaminker J.S."/>
            <person name="Kennedy C."/>
            <person name="Mungall C.J."/>
            <person name="Sullivan B.A."/>
            <person name="Sutton G.G."/>
            <person name="Yasuhara J.C."/>
            <person name="Wakimoto B.T."/>
            <person name="Myers E.W."/>
            <person name="Celniker S.E."/>
            <person name="Rubin G.M."/>
            <person name="Karpen G.H."/>
        </authorList>
    </citation>
    <scope>NUCLEOTIDE SEQUENCE [LARGE SCALE GENOMIC DNA]</scope>
    <source>
        <strain evidence="4">Berkeley</strain>
    </source>
</reference>
<reference evidence="1" key="10">
    <citation type="journal article" date="2015" name="G3 (Bethesda)">
        <title>Gene Model Annotations for Drosophila melanogaster: Impact of High-Throughput Data.</title>
        <authorList>
            <consortium name="FlyBase Consortium"/>
            <person name="Matthews B.B."/>
            <person name="Dos Santos G."/>
            <person name="Crosby M.A."/>
            <person name="Emmert D.B."/>
            <person name="St Pierre S.E."/>
            <person name="Gramates L.S."/>
            <person name="Zhou P."/>
            <person name="Schroeder A.J."/>
            <person name="Falls K."/>
            <person name="Strelets V."/>
            <person name="Russo S.M."/>
            <person name="Gelbart W.M."/>
            <person name="null"/>
        </authorList>
    </citation>
    <scope>NUCLEOTIDE SEQUENCE</scope>
</reference>
<evidence type="ECO:0000313" key="2">
    <source>
        <dbReference type="EMBL" id="API64976.1"/>
    </source>
</evidence>
<dbReference type="Bgee" id="FBgn0284231">
    <property type="expression patterns" value="Expressed in insect adult head and 10 other cell types or tissues"/>
</dbReference>
<accession>A0A384SX97</accession>
<name>A0A384SX97_DROME</name>
<sequence>MLRYRLVSTHFLKQP</sequence>
<evidence type="ECO:0000313" key="3">
    <source>
        <dbReference type="FlyBase" id="FBgn0284231"/>
    </source>
</evidence>
<organism evidence="1 4">
    <name type="scientific">Drosophila melanogaster</name>
    <name type="common">Fruit fly</name>
    <dbReference type="NCBI Taxonomy" id="7227"/>
    <lineage>
        <taxon>Eukaryota</taxon>
        <taxon>Metazoa</taxon>
        <taxon>Ecdysozoa</taxon>
        <taxon>Arthropoda</taxon>
        <taxon>Hexapoda</taxon>
        <taxon>Insecta</taxon>
        <taxon>Pterygota</taxon>
        <taxon>Neoptera</taxon>
        <taxon>Endopterygota</taxon>
        <taxon>Diptera</taxon>
        <taxon>Brachycera</taxon>
        <taxon>Muscomorpha</taxon>
        <taxon>Ephydroidea</taxon>
        <taxon>Drosophilidae</taxon>
        <taxon>Drosophila</taxon>
        <taxon>Sophophora</taxon>
    </lineage>
</organism>
<reference evidence="1" key="14">
    <citation type="submission" date="2020-05" db="EMBL/GenBank/DDBJ databases">
        <title>Drosophila melanogaster release 4 sequence.</title>
        <authorList>
            <consortium name="Berkeley Drosophila Genome Project"/>
            <person name="Celniker S."/>
            <person name="Carlson J."/>
            <person name="Wan K."/>
            <person name="Pfeiffer B."/>
            <person name="Frise E."/>
            <person name="George R."/>
            <person name="Hoskins R."/>
            <person name="Stapleton M."/>
            <person name="Pacleb J."/>
            <person name="Park S."/>
            <person name="Svirskas R."/>
            <person name="Smith E."/>
            <person name="Yu C."/>
            <person name="Rubin G."/>
        </authorList>
    </citation>
    <scope>NUCLEOTIDE SEQUENCE</scope>
</reference>
<reference evidence="1" key="7">
    <citation type="submission" date="2006-08" db="EMBL/GenBank/DDBJ databases">
        <authorList>
            <person name="Celniker S."/>
            <person name="Carlson J."/>
            <person name="Wan K."/>
            <person name="Frise E."/>
            <person name="Hoskins R."/>
            <person name="Park S."/>
            <person name="Svirskas R."/>
            <person name="Rubin G."/>
        </authorList>
    </citation>
    <scope>NUCLEOTIDE SEQUENCE</scope>
</reference>
<reference evidence="1 4" key="4">
    <citation type="journal article" date="2002" name="Genome Biol.">
        <title>The transposable elements of the Drosophila melanogaster euchromatin: a genomics perspective.</title>
        <authorList>
            <person name="Kaminker J.S."/>
            <person name="Bergman C.M."/>
            <person name="Kronmiller B."/>
            <person name="Carlson J."/>
            <person name="Svirskas R."/>
            <person name="Patel S."/>
            <person name="Frise E."/>
            <person name="Wheeler D.A."/>
            <person name="Lewis S.E."/>
            <person name="Rubin G.M."/>
            <person name="Ashburner M."/>
            <person name="Celniker S.E."/>
        </authorList>
    </citation>
    <scope>NUCLEOTIDE SEQUENCE [LARGE SCALE GENOMIC DNA]</scope>
    <source>
        <strain evidence="4">Berkeley</strain>
    </source>
</reference>
<evidence type="ECO:0000313" key="4">
    <source>
        <dbReference type="Proteomes" id="UP000000803"/>
    </source>
</evidence>
<reference evidence="1 4" key="9">
    <citation type="journal article" date="2007" name="Science">
        <title>Sequence finishing and mapping of Drosophila melanogaster heterochromatin.</title>
        <authorList>
            <person name="Hoskins R.A."/>
            <person name="Carlson J.W."/>
            <person name="Kennedy C."/>
            <person name="Acevedo D."/>
            <person name="Evans-Holm M."/>
            <person name="Frise E."/>
            <person name="Wan K.H."/>
            <person name="Park S."/>
            <person name="Mendez-Lago M."/>
            <person name="Rossi F."/>
            <person name="Villasante A."/>
            <person name="Dimitri P."/>
            <person name="Karpen G.H."/>
            <person name="Celniker S.E."/>
        </authorList>
    </citation>
    <scope>NUCLEOTIDE SEQUENCE [LARGE SCALE GENOMIC DNA]</scope>
    <source>
        <strain evidence="4">Berkeley</strain>
    </source>
</reference>
<gene>
    <name evidence="1" type="primary">CG6424-5'utr</name>
    <name evidence="1" type="synonym">Dmel\CG46315</name>
    <name evidence="1 3" type="ORF">CG46315</name>
    <name evidence="1" type="ORF">Dmel_CG46315</name>
</gene>
<reference evidence="1 4" key="8">
    <citation type="journal article" date="2007" name="Science">
        <title>The Release 5.1 annotation of Drosophila melanogaster heterochromatin.</title>
        <authorList>
            <person name="Smith C.D."/>
            <person name="Shu S."/>
            <person name="Mungall C.J."/>
            <person name="Karpen G.H."/>
        </authorList>
    </citation>
    <scope>NUCLEOTIDE SEQUENCE [LARGE SCALE GENOMIC DNA]</scope>
    <source>
        <strain evidence="4">Berkeley</strain>
    </source>
</reference>
<dbReference type="AGR" id="FB:FBgn0284231"/>
<dbReference type="InParanoid" id="A0A384SX97"/>
<dbReference type="EMBL" id="AE013599">
    <property type="protein sequence ID" value="API64976.1"/>
    <property type="molecule type" value="Genomic_DNA"/>
</dbReference>
<reference evidence="1" key="12">
    <citation type="journal article" date="2015" name="Genome Res.">
        <title>The Release 6 reference sequence of the Drosophila melanogaster genome.</title>
        <authorList>
            <person name="Hoskins R.A."/>
            <person name="Carlson J.W."/>
            <person name="Wan K.H."/>
            <person name="Park S."/>
            <person name="Mendez I."/>
            <person name="Galle S.E."/>
            <person name="Booth B.W."/>
            <person name="Pfeiffer B.D."/>
            <person name="George R.A."/>
            <person name="Svirskas R."/>
            <person name="Krzywinski M."/>
            <person name="Schein J."/>
            <person name="Accardo M.C."/>
            <person name="Damia E."/>
            <person name="Messina G."/>
            <person name="Mendez-Lago M."/>
            <person name="de Pablos B."/>
            <person name="Demakova O.V."/>
            <person name="Andreyeva E.N."/>
            <person name="Boldyreva L.V."/>
            <person name="Marra M."/>
            <person name="Carvalho A.B."/>
            <person name="Dimitri P."/>
            <person name="Villasante A."/>
            <person name="Zhimulev I.F."/>
            <person name="Rubin G.M."/>
            <person name="Karpen G.H."/>
            <person name="Celniker S.E."/>
        </authorList>
    </citation>
    <scope>NUCLEOTIDE SEQUENCE</scope>
</reference>
<keyword evidence="4" id="KW-1185">Reference proteome</keyword>
<dbReference type="FlyBase" id="FBgn0284231">
    <property type="gene designation" value="CG46315"/>
</dbReference>
<reference evidence="1 4" key="6">
    <citation type="journal article" date="2005" name="PLoS Comput. Biol.">
        <title>Combined evidence annotation of transposable elements in genome sequences.</title>
        <authorList>
            <person name="Quesneville H."/>
            <person name="Bergman C.M."/>
            <person name="Andrieu O."/>
            <person name="Autard D."/>
            <person name="Nouaud D."/>
            <person name="Ashburner M."/>
            <person name="Anxolabehere D."/>
        </authorList>
    </citation>
    <scope>NUCLEOTIDE SEQUENCE [LARGE SCALE GENOMIC DNA]</scope>
    <source>
        <strain evidence="4">Berkeley</strain>
    </source>
</reference>
<dbReference type="EMBL" id="AE013599">
    <property type="protein sequence ID" value="API64975.1"/>
    <property type="molecule type" value="Genomic_DNA"/>
</dbReference>
<reference evidence="1 4" key="2">
    <citation type="journal article" date="2002" name="Genome Biol.">
        <title>Finishing a whole-genome shotgun: release 3 of the Drosophila melanogaster euchromatic genome sequence.</title>
        <authorList>
            <person name="Celniker S.E."/>
            <person name="Wheeler D.A."/>
            <person name="Kronmiller B."/>
            <person name="Carlson J.W."/>
            <person name="Halpern A."/>
            <person name="Patel S."/>
            <person name="Adams M."/>
            <person name="Champe M."/>
            <person name="Dugan S.P."/>
            <person name="Frise E."/>
            <person name="Hodgson A."/>
            <person name="George R.A."/>
            <person name="Hoskins R.A."/>
            <person name="Laverty T."/>
            <person name="Muzny D.M."/>
            <person name="Nelson C.R."/>
            <person name="Pacleb J.M."/>
            <person name="Park S."/>
            <person name="Pfeiffer B.D."/>
            <person name="Richards S."/>
            <person name="Sodergren E.J."/>
            <person name="Svirskas R."/>
            <person name="Tabor P.E."/>
            <person name="Wan K."/>
            <person name="Stapleton M."/>
            <person name="Sutton G.G."/>
            <person name="Venter C."/>
            <person name="Weinstock G."/>
            <person name="Scherer S.E."/>
            <person name="Myers E.W."/>
            <person name="Gibbs R.A."/>
            <person name="Rubin G.M."/>
        </authorList>
    </citation>
    <scope>NUCLEOTIDE SEQUENCE [LARGE SCALE GENOMIC DNA]</scope>
    <source>
        <strain evidence="4">Berkeley</strain>
    </source>
</reference>
<reference evidence="1" key="13">
    <citation type="submission" date="2020-04" db="EMBL/GenBank/DDBJ databases">
        <authorList>
            <consortium name="FlyBase"/>
        </authorList>
    </citation>
    <scope>NUCLEOTIDE SEQUENCE</scope>
</reference>
<dbReference type="RefSeq" id="NP_001334727.1">
    <property type="nucleotide sequence ID" value="NM_001347794.1"/>
</dbReference>
<dbReference type="GeneID" id="30522404"/>
<dbReference type="KEGG" id="dme:Dmel_CG46315"/>